<sequence length="761" mass="82877">MGSPSWLFDLGLENPSTDEFLARPDLRQIATFFSGILFAASSYYFLHSTTLASILSYFRRKKSRRSNASLNMGQDSLSKTSTSLSNRTDPLSLVFLLNIVYVTTAATQMGSLLSFSSANGAVPCTFLMAWGALGSQTIRLIGLLKMTVHLRERGAANWEKYALWGALLLLTIVMFLTTAVTTAVLRPIPYIESFSLCYMRHFLLGSAVTRGLNLGIELVILARLISLLFPWIPAADAKMQVARDIQIHRVLSLILLDGATIYPSLFPTYLVADFVPFSAASILVLVAFNYNTIPRRSLVSSIFNANPPSLPQSIRIPTPNFSPFLDLQASTPSSKEISVMDFTLDRRSGRSVLIFQEKEQPHPFASGSLSAVSHSPRHWRSPNRAAISLIEQSGSLSDSVRNAVITTANKARFYSADNPVLMMTDALQAPSPGDEFTTRQRSVAAPNGSPRRSFLPTLRSASNGSRDLPTGSRVGRQILPQQTDVAAQMTASQRPFFRGHGSLPSQGSIVLQEKTMPPTPPPPPRTQRVLYQDPHPMKILSEENNTRPSTADSAIVFGSDILLRTQDDVMRMRKDIMEGGSNRTRAASAGHGSRRTDSSSLGERPHRNSGLSLQIVNPSHHSFGASTSEAQLGTMMRPLSGQGQALVDTDTLAVSAEGVPSPTYTQASPLSRSASNAHKRPTFGESLFEGFQEGLARLEDPQPSGHPEDPSYLGALIHQDERDSRPSSLQLVTGAELHPNTIGDNQQAGKQREGSQKGSMT</sequence>
<proteinExistence type="predicted"/>
<organism evidence="3 4">
    <name type="scientific">Serendipita vermifera MAFF 305830</name>
    <dbReference type="NCBI Taxonomy" id="933852"/>
    <lineage>
        <taxon>Eukaryota</taxon>
        <taxon>Fungi</taxon>
        <taxon>Dikarya</taxon>
        <taxon>Basidiomycota</taxon>
        <taxon>Agaricomycotina</taxon>
        <taxon>Agaricomycetes</taxon>
        <taxon>Sebacinales</taxon>
        <taxon>Serendipitaceae</taxon>
        <taxon>Serendipita</taxon>
    </lineage>
</organism>
<keyword evidence="2" id="KW-0472">Membrane</keyword>
<feature type="region of interest" description="Disordered" evidence="1">
    <location>
        <begin position="578"/>
        <end position="611"/>
    </location>
</feature>
<feature type="transmembrane region" description="Helical" evidence="2">
    <location>
        <begin position="161"/>
        <end position="185"/>
    </location>
</feature>
<feature type="region of interest" description="Disordered" evidence="1">
    <location>
        <begin position="431"/>
        <end position="473"/>
    </location>
</feature>
<reference evidence="4" key="2">
    <citation type="submission" date="2015-01" db="EMBL/GenBank/DDBJ databases">
        <title>Evolutionary Origins and Diversification of the Mycorrhizal Mutualists.</title>
        <authorList>
            <consortium name="DOE Joint Genome Institute"/>
            <consortium name="Mycorrhizal Genomics Consortium"/>
            <person name="Kohler A."/>
            <person name="Kuo A."/>
            <person name="Nagy L.G."/>
            <person name="Floudas D."/>
            <person name="Copeland A."/>
            <person name="Barry K.W."/>
            <person name="Cichocki N."/>
            <person name="Veneault-Fourrey C."/>
            <person name="LaButti K."/>
            <person name="Lindquist E.A."/>
            <person name="Lipzen A."/>
            <person name="Lundell T."/>
            <person name="Morin E."/>
            <person name="Murat C."/>
            <person name="Riley R."/>
            <person name="Ohm R."/>
            <person name="Sun H."/>
            <person name="Tunlid A."/>
            <person name="Henrissat B."/>
            <person name="Grigoriev I.V."/>
            <person name="Hibbett D.S."/>
            <person name="Martin F."/>
        </authorList>
    </citation>
    <scope>NUCLEOTIDE SEQUENCE [LARGE SCALE GENOMIC DNA]</scope>
    <source>
        <strain evidence="4">MAFF 305830</strain>
    </source>
</reference>
<keyword evidence="2" id="KW-0812">Transmembrane</keyword>
<feature type="region of interest" description="Disordered" evidence="1">
    <location>
        <begin position="697"/>
        <end position="761"/>
    </location>
</feature>
<evidence type="ECO:0000256" key="1">
    <source>
        <dbReference type="SAM" id="MobiDB-lite"/>
    </source>
</evidence>
<gene>
    <name evidence="3" type="ORF">M408DRAFT_268219</name>
</gene>
<evidence type="ECO:0000256" key="2">
    <source>
        <dbReference type="SAM" id="Phobius"/>
    </source>
</evidence>
<dbReference type="AlphaFoldDB" id="A0A0C3AED1"/>
<protein>
    <submittedName>
        <fullName evidence="3">Uncharacterized protein</fullName>
    </submittedName>
</protein>
<dbReference type="EMBL" id="KN824344">
    <property type="protein sequence ID" value="KIM23015.1"/>
    <property type="molecule type" value="Genomic_DNA"/>
</dbReference>
<accession>A0A0C3AED1</accession>
<dbReference type="OrthoDB" id="3351491at2759"/>
<feature type="transmembrane region" description="Helical" evidence="2">
    <location>
        <begin position="214"/>
        <end position="235"/>
    </location>
</feature>
<feature type="transmembrane region" description="Helical" evidence="2">
    <location>
        <begin position="247"/>
        <end position="265"/>
    </location>
</feature>
<feature type="transmembrane region" description="Helical" evidence="2">
    <location>
        <begin position="29"/>
        <end position="58"/>
    </location>
</feature>
<evidence type="ECO:0000313" key="4">
    <source>
        <dbReference type="Proteomes" id="UP000054097"/>
    </source>
</evidence>
<feature type="transmembrane region" description="Helical" evidence="2">
    <location>
        <begin position="93"/>
        <end position="114"/>
    </location>
</feature>
<keyword evidence="2" id="KW-1133">Transmembrane helix</keyword>
<dbReference type="STRING" id="933852.A0A0C3AED1"/>
<feature type="transmembrane region" description="Helical" evidence="2">
    <location>
        <begin position="120"/>
        <end position="141"/>
    </location>
</feature>
<keyword evidence="4" id="KW-1185">Reference proteome</keyword>
<dbReference type="Proteomes" id="UP000054097">
    <property type="component" value="Unassembled WGS sequence"/>
</dbReference>
<reference evidence="3 4" key="1">
    <citation type="submission" date="2014-04" db="EMBL/GenBank/DDBJ databases">
        <authorList>
            <consortium name="DOE Joint Genome Institute"/>
            <person name="Kuo A."/>
            <person name="Zuccaro A."/>
            <person name="Kohler A."/>
            <person name="Nagy L.G."/>
            <person name="Floudas D."/>
            <person name="Copeland A."/>
            <person name="Barry K.W."/>
            <person name="Cichocki N."/>
            <person name="Veneault-Fourrey C."/>
            <person name="LaButti K."/>
            <person name="Lindquist E.A."/>
            <person name="Lipzen A."/>
            <person name="Lundell T."/>
            <person name="Morin E."/>
            <person name="Murat C."/>
            <person name="Sun H."/>
            <person name="Tunlid A."/>
            <person name="Henrissat B."/>
            <person name="Grigoriev I.V."/>
            <person name="Hibbett D.S."/>
            <person name="Martin F."/>
            <person name="Nordberg H.P."/>
            <person name="Cantor M.N."/>
            <person name="Hua S.X."/>
        </authorList>
    </citation>
    <scope>NUCLEOTIDE SEQUENCE [LARGE SCALE GENOMIC DNA]</scope>
    <source>
        <strain evidence="3 4">MAFF 305830</strain>
    </source>
</reference>
<evidence type="ECO:0000313" key="3">
    <source>
        <dbReference type="EMBL" id="KIM23015.1"/>
    </source>
</evidence>
<dbReference type="HOGENOM" id="CLU_366449_0_0_1"/>
<name>A0A0C3AED1_SERVB</name>